<dbReference type="GO" id="GO:0009243">
    <property type="term" value="P:O antigen biosynthetic process"/>
    <property type="evidence" value="ECO:0007669"/>
    <property type="project" value="InterPro"/>
</dbReference>
<dbReference type="Gene3D" id="3.90.550.10">
    <property type="entry name" value="Spore Coat Polysaccharide Biosynthesis Protein SpsA, Chain A"/>
    <property type="match status" value="1"/>
</dbReference>
<accession>A0A0D7F833</accession>
<gene>
    <name evidence="2" type="ORF">OO17_02075</name>
</gene>
<dbReference type="PANTHER" id="PTHR47183">
    <property type="entry name" value="GLUCOSE-1-PHOSPHATE CYTIDYLYLTRANSFERASE-RELATED"/>
    <property type="match status" value="1"/>
</dbReference>
<dbReference type="EMBL" id="JXXE01000034">
    <property type="protein sequence ID" value="KIZ47877.1"/>
    <property type="molecule type" value="Genomic_DNA"/>
</dbReference>
<name>A0A0D7F833_RHOPL</name>
<reference evidence="2 3" key="1">
    <citation type="submission" date="2014-11" db="EMBL/GenBank/DDBJ databases">
        <title>Genomics and ecophysiology of heterotrophic nitrogen fixing bacteria isolated from estuarine surface water.</title>
        <authorList>
            <person name="Bentzon-Tilia M."/>
            <person name="Severin I."/>
            <person name="Hansen L.H."/>
            <person name="Riemann L."/>
        </authorList>
    </citation>
    <scope>NUCLEOTIDE SEQUENCE [LARGE SCALE GENOMIC DNA]</scope>
    <source>
        <strain evidence="2 3">BAL398</strain>
    </source>
</reference>
<comment type="caution">
    <text evidence="2">The sequence shown here is derived from an EMBL/GenBank/DDBJ whole genome shotgun (WGS) entry which is preliminary data.</text>
</comment>
<dbReference type="InterPro" id="IPR046981">
    <property type="entry name" value="G1P_cyt_trans"/>
</dbReference>
<dbReference type="InterPro" id="IPR013446">
    <property type="entry name" value="G1P_cyt_trans-like"/>
</dbReference>
<dbReference type="CDD" id="cd02524">
    <property type="entry name" value="G1P_cytidylyltransferase"/>
    <property type="match status" value="1"/>
</dbReference>
<dbReference type="Pfam" id="PF00483">
    <property type="entry name" value="NTP_transferase"/>
    <property type="match status" value="1"/>
</dbReference>
<dbReference type="SUPFAM" id="SSF53448">
    <property type="entry name" value="Nucleotide-diphospho-sugar transferases"/>
    <property type="match status" value="1"/>
</dbReference>
<keyword evidence="2" id="KW-0808">Transferase</keyword>
<dbReference type="GO" id="GO:0047343">
    <property type="term" value="F:glucose-1-phosphate cytidylyltransferase activity"/>
    <property type="evidence" value="ECO:0007669"/>
    <property type="project" value="InterPro"/>
</dbReference>
<proteinExistence type="predicted"/>
<evidence type="ECO:0000313" key="2">
    <source>
        <dbReference type="EMBL" id="KIZ47877.1"/>
    </source>
</evidence>
<dbReference type="AlphaFoldDB" id="A0A0D7F833"/>
<organism evidence="2 3">
    <name type="scientific">Rhodopseudomonas palustris</name>
    <dbReference type="NCBI Taxonomy" id="1076"/>
    <lineage>
        <taxon>Bacteria</taxon>
        <taxon>Pseudomonadati</taxon>
        <taxon>Pseudomonadota</taxon>
        <taxon>Alphaproteobacteria</taxon>
        <taxon>Hyphomicrobiales</taxon>
        <taxon>Nitrobacteraceae</taxon>
        <taxon>Rhodopseudomonas</taxon>
    </lineage>
</organism>
<dbReference type="RefSeq" id="WP_044405052.1">
    <property type="nucleotide sequence ID" value="NZ_JXXE01000034.1"/>
</dbReference>
<sequence length="283" mass="31645">MKVVILAGGYGTRLSEETGIVPKPLVEIGGRPIIWHIMQIYSHYGLNDFVICCGYKGEAIKDYFLNRLPHQGDLTIDLASNRLEFHRSTTERWKVTLADTGEKTMTGGRLKRVKDYVDGSTFCLTYGDGVSDIDVRALIKFHYEQGALGTVTAVQQPGRFGTINLSTDRPRAAGFREKGATDGPVINGGFFVIEPEVLDMIEGDETVWEEGPLRSLAERDQLAVYRHGGFWQNMDTLRDKMLLQSMWDAGTPPWRIWNESGAGFRSESPIQSIRRTPVQLSAS</sequence>
<keyword evidence="2" id="KW-0548">Nucleotidyltransferase</keyword>
<dbReference type="InterPro" id="IPR005835">
    <property type="entry name" value="NTP_transferase_dom"/>
</dbReference>
<dbReference type="Proteomes" id="UP000032515">
    <property type="component" value="Unassembled WGS sequence"/>
</dbReference>
<evidence type="ECO:0000259" key="1">
    <source>
        <dbReference type="Pfam" id="PF00483"/>
    </source>
</evidence>
<feature type="domain" description="Nucleotidyl transferase" evidence="1">
    <location>
        <begin position="2"/>
        <end position="202"/>
    </location>
</feature>
<dbReference type="NCBIfam" id="TIGR02623">
    <property type="entry name" value="G1P_cyt_trans"/>
    <property type="match status" value="1"/>
</dbReference>
<dbReference type="InterPro" id="IPR029044">
    <property type="entry name" value="Nucleotide-diphossugar_trans"/>
</dbReference>
<evidence type="ECO:0000313" key="3">
    <source>
        <dbReference type="Proteomes" id="UP000032515"/>
    </source>
</evidence>
<dbReference type="PANTHER" id="PTHR47183:SF1">
    <property type="entry name" value="GLUCOSE-1-PHOSPHATE CYTIDYLYLTRANSFERASE"/>
    <property type="match status" value="1"/>
</dbReference>
<protein>
    <submittedName>
        <fullName evidence="2">Glucose-1-phosphate cytidylyltransferase</fullName>
    </submittedName>
</protein>
<dbReference type="PATRIC" id="fig|1076.23.peg.4460"/>
<dbReference type="OrthoDB" id="9801810at2"/>